<organism evidence="1 2">
    <name type="scientific">Pseudobacteroides cellulosolvens ATCC 35603 = DSM 2933</name>
    <dbReference type="NCBI Taxonomy" id="398512"/>
    <lineage>
        <taxon>Bacteria</taxon>
        <taxon>Bacillati</taxon>
        <taxon>Bacillota</taxon>
        <taxon>Clostridia</taxon>
        <taxon>Eubacteriales</taxon>
        <taxon>Oscillospiraceae</taxon>
        <taxon>Pseudobacteroides</taxon>
    </lineage>
</organism>
<dbReference type="Proteomes" id="UP000036923">
    <property type="component" value="Unassembled WGS sequence"/>
</dbReference>
<dbReference type="PANTHER" id="PTHR38451">
    <property type="entry name" value="TRNA (ADENINE(22)-N(1))-METHYLTRANSFERASE"/>
    <property type="match status" value="1"/>
</dbReference>
<dbReference type="PANTHER" id="PTHR38451:SF1">
    <property type="entry name" value="TRNA (ADENINE(22)-N(1))-METHYLTRANSFERASE"/>
    <property type="match status" value="1"/>
</dbReference>
<dbReference type="InterPro" id="IPR029063">
    <property type="entry name" value="SAM-dependent_MTases_sf"/>
</dbReference>
<gene>
    <name evidence="1" type="ORF">Bccel_0727</name>
</gene>
<accession>A0A0L6JJ41</accession>
<name>A0A0L6JJ41_9FIRM</name>
<dbReference type="Pfam" id="PF12847">
    <property type="entry name" value="Methyltransf_18"/>
    <property type="match status" value="1"/>
</dbReference>
<dbReference type="eggNOG" id="COG2384">
    <property type="taxonomic scope" value="Bacteria"/>
</dbReference>
<evidence type="ECO:0000313" key="1">
    <source>
        <dbReference type="EMBL" id="KNY25467.1"/>
    </source>
</evidence>
<dbReference type="PATRIC" id="fig|398512.5.peg.752"/>
<dbReference type="Gene3D" id="3.40.50.150">
    <property type="entry name" value="Vaccinia Virus protein VP39"/>
    <property type="match status" value="1"/>
</dbReference>
<comment type="caution">
    <text evidence="1">The sequence shown here is derived from an EMBL/GenBank/DDBJ whole genome shotgun (WGS) entry which is preliminary data.</text>
</comment>
<dbReference type="PIRSF" id="PIRSF018637">
    <property type="entry name" value="TrmK"/>
    <property type="match status" value="1"/>
</dbReference>
<dbReference type="STRING" id="398512.Bccel_0727"/>
<keyword evidence="2" id="KW-1185">Reference proteome</keyword>
<reference evidence="2" key="1">
    <citation type="submission" date="2015-07" db="EMBL/GenBank/DDBJ databases">
        <title>Near-Complete Genome Sequence of the Cellulolytic Bacterium Bacteroides (Pseudobacteroides) cellulosolvens ATCC 35603.</title>
        <authorList>
            <person name="Dassa B."/>
            <person name="Utturkar S.M."/>
            <person name="Klingeman D.M."/>
            <person name="Hurt R.A."/>
            <person name="Keller M."/>
            <person name="Xu J."/>
            <person name="Reddy Y.H.K."/>
            <person name="Borovok I."/>
            <person name="Grinberg I.R."/>
            <person name="Lamed R."/>
            <person name="Zhivin O."/>
            <person name="Bayer E.A."/>
            <person name="Brown S.D."/>
        </authorList>
    </citation>
    <scope>NUCLEOTIDE SEQUENCE [LARGE SCALE GENOMIC DNA]</scope>
    <source>
        <strain evidence="2">DSM 2933</strain>
    </source>
</reference>
<dbReference type="SUPFAM" id="SSF53335">
    <property type="entry name" value="S-adenosyl-L-methionine-dependent methyltransferases"/>
    <property type="match status" value="1"/>
</dbReference>
<dbReference type="AlphaFoldDB" id="A0A0L6JJ41"/>
<evidence type="ECO:0000313" key="2">
    <source>
        <dbReference type="Proteomes" id="UP000036923"/>
    </source>
</evidence>
<dbReference type="GO" id="GO:0160105">
    <property type="term" value="F:tRNA (adenine(22)-N1)-methyltransferase activity"/>
    <property type="evidence" value="ECO:0007669"/>
    <property type="project" value="InterPro"/>
</dbReference>
<dbReference type="InterPro" id="IPR006901">
    <property type="entry name" value="TrmK"/>
</dbReference>
<dbReference type="EMBL" id="LGTC01000001">
    <property type="protein sequence ID" value="KNY25467.1"/>
    <property type="molecule type" value="Genomic_DNA"/>
</dbReference>
<dbReference type="RefSeq" id="WP_036943067.1">
    <property type="nucleotide sequence ID" value="NZ_JQKC01000020.1"/>
</dbReference>
<dbReference type="OrthoDB" id="5881184at2"/>
<sequence length="230" mass="26032">MELKGRLKLIASKVVKSDTVCDIGTDHAYIPIYLVNNNICKRAIACDVKKGPIVFAKKHIGCSGLSNYIETRLGDGLDPLGENEANVVIIAGMGGYLISRIISDGLYKVTNCENIVLQPMNEIECLRKWLYETGFDIVDEELTSEGEKIYNVIVAKWTGKPSVKDAVYHHFGEKLFERNDPLLKAHIEKKIKTYKKIVMEMVNIDQNRDELRQHYISLIESFEKLAEGLK</sequence>
<protein>
    <recommendedName>
        <fullName evidence="3">tRNA (Adenine(22)-N(1))-methyltransferase</fullName>
    </recommendedName>
</protein>
<proteinExistence type="predicted"/>
<evidence type="ECO:0008006" key="3">
    <source>
        <dbReference type="Google" id="ProtNLM"/>
    </source>
</evidence>